<dbReference type="InterPro" id="IPR000674">
    <property type="entry name" value="Ald_Oxase/Xan_DH_a/b"/>
</dbReference>
<dbReference type="SMART" id="SM01008">
    <property type="entry name" value="Ald_Xan_dh_C"/>
    <property type="match status" value="1"/>
</dbReference>
<dbReference type="Gene3D" id="3.30.365.10">
    <property type="entry name" value="Aldehyde oxidase/xanthine dehydrogenase, molybdopterin binding domain"/>
    <property type="match status" value="4"/>
</dbReference>
<feature type="transmembrane region" description="Helical" evidence="1">
    <location>
        <begin position="15"/>
        <end position="33"/>
    </location>
</feature>
<dbReference type="AlphaFoldDB" id="A0A916ZAH0"/>
<accession>A0A916ZAH0</accession>
<dbReference type="Pfam" id="PF02738">
    <property type="entry name" value="MoCoBD_1"/>
    <property type="match status" value="1"/>
</dbReference>
<dbReference type="InterPro" id="IPR012368">
    <property type="entry name" value="OxRdtase_Mopterin-bd_su_IorB"/>
</dbReference>
<dbReference type="InterPro" id="IPR052516">
    <property type="entry name" value="N-heterocyclic_Hydroxylase"/>
</dbReference>
<dbReference type="RefSeq" id="WP_188771691.1">
    <property type="nucleotide sequence ID" value="NZ_BMKK01000026.1"/>
</dbReference>
<sequence>MSADNTKKGFSRRKFLQRGAIVLGGTVVASYLGCSPMRRFTAQKAESMDLPAMMSSLQPNFWFEVLPDNTIALKSPKIEIGQGVFTGLAMLAAEELDVPYEQIKVEHSVTTSGLYDEMNTGGSNSTSSLYEPVREVAATMREMLKAAAAKKWGVKASEIKTENGTLISGNNKMTYAEIAKENKNWDIPKTPELRPKSAFKVVGKAVKRTDLKAKVMGTAKYTLDSELPEMLYAVLLQSPYLDGTIKTLDTKEAEKSAGVVKVVREGELVAVVAKTFYAADSAFKKIQVEWNTPNKVQQADLIKLVTVGNGKEVNVQKEGNAKSIIEDNKASVFRQEYRTPMAAHAQMEVNAAIAHVEADKAVIIAGTQGPKIVIDTVSKALDISKDKVEVHTPYVGGGFGRKAVKGLYVEAALISKAVGKPIKLYNSRQQEFQNSLYRPNTHHVLQAKIAQNGEIEAIMHDQSTPDMLKNLMGTDLPNKILGADFISAGHGASFMYNFKNKSVSVWNAEVPIPIGIWRGVGMFPNTFAIESFMNELAHQTKKDPIAFRIGLLQNDDKISVRGRKVLEALIEKSGWTTPKTEGIGRGIAIGNDRKSIAAAAIELAIVEGKIVIKKVTQVLDCGVSINPEGIKQQIEGATMMGIGAALYEEVTVKDGQIEQAYFSQYPMVTLADVPEIQCFILEGDDVPYGVGEPPLAPIAPAIAGAILDLTGKAVRSLPIRLS</sequence>
<dbReference type="PIRSF" id="PIRSF036389">
    <property type="entry name" value="IOR_B"/>
    <property type="match status" value="1"/>
</dbReference>
<comment type="caution">
    <text evidence="3">The sequence shown here is derived from an EMBL/GenBank/DDBJ whole genome shotgun (WGS) entry which is preliminary data.</text>
</comment>
<reference evidence="3" key="2">
    <citation type="submission" date="2020-09" db="EMBL/GenBank/DDBJ databases">
        <authorList>
            <person name="Sun Q."/>
            <person name="Zhou Y."/>
        </authorList>
    </citation>
    <scope>NUCLEOTIDE SEQUENCE</scope>
    <source>
        <strain evidence="3">CGMCC 1.15958</strain>
    </source>
</reference>
<keyword evidence="1" id="KW-0472">Membrane</keyword>
<protein>
    <submittedName>
        <fullName evidence="3">Aldehyde oxidase</fullName>
    </submittedName>
</protein>
<dbReference type="EMBL" id="BMKK01000026">
    <property type="protein sequence ID" value="GGD84131.1"/>
    <property type="molecule type" value="Genomic_DNA"/>
</dbReference>
<dbReference type="PANTHER" id="PTHR47495:SF2">
    <property type="entry name" value="ALDEHYDE DEHYDROGENASE"/>
    <property type="match status" value="1"/>
</dbReference>
<keyword evidence="1" id="KW-0812">Transmembrane</keyword>
<dbReference type="InterPro" id="IPR008274">
    <property type="entry name" value="AldOxase/xan_DH_MoCoBD1"/>
</dbReference>
<dbReference type="GO" id="GO:0016491">
    <property type="term" value="F:oxidoreductase activity"/>
    <property type="evidence" value="ECO:0007669"/>
    <property type="project" value="InterPro"/>
</dbReference>
<dbReference type="InterPro" id="IPR046867">
    <property type="entry name" value="AldOxase/xan_DH_MoCoBD2"/>
</dbReference>
<dbReference type="SUPFAM" id="SSF56003">
    <property type="entry name" value="Molybdenum cofactor-binding domain"/>
    <property type="match status" value="2"/>
</dbReference>
<evidence type="ECO:0000259" key="2">
    <source>
        <dbReference type="SMART" id="SM01008"/>
    </source>
</evidence>
<dbReference type="Pfam" id="PF20256">
    <property type="entry name" value="MoCoBD_2"/>
    <property type="match status" value="2"/>
</dbReference>
<dbReference type="PROSITE" id="PS51318">
    <property type="entry name" value="TAT"/>
    <property type="match status" value="1"/>
</dbReference>
<dbReference type="InterPro" id="IPR006311">
    <property type="entry name" value="TAT_signal"/>
</dbReference>
<name>A0A916ZAH0_9BACT</name>
<dbReference type="PANTHER" id="PTHR47495">
    <property type="entry name" value="ALDEHYDE DEHYDROGENASE"/>
    <property type="match status" value="1"/>
</dbReference>
<evidence type="ECO:0000313" key="3">
    <source>
        <dbReference type="EMBL" id="GGD84131.1"/>
    </source>
</evidence>
<gene>
    <name evidence="3" type="ORF">GCM10011514_55160</name>
</gene>
<dbReference type="Proteomes" id="UP000609064">
    <property type="component" value="Unassembled WGS sequence"/>
</dbReference>
<dbReference type="InterPro" id="IPR037165">
    <property type="entry name" value="AldOxase/xan_DH_Mopterin-bd_sf"/>
</dbReference>
<keyword evidence="1" id="KW-1133">Transmembrane helix</keyword>
<dbReference type="Gene3D" id="3.90.1170.50">
    <property type="entry name" value="Aldehyde oxidase/xanthine dehydrogenase, a/b hammerhead"/>
    <property type="match status" value="1"/>
</dbReference>
<proteinExistence type="predicted"/>
<reference evidence="3" key="1">
    <citation type="journal article" date="2014" name="Int. J. Syst. Evol. Microbiol.">
        <title>Complete genome sequence of Corynebacterium casei LMG S-19264T (=DSM 44701T), isolated from a smear-ripened cheese.</title>
        <authorList>
            <consortium name="US DOE Joint Genome Institute (JGI-PGF)"/>
            <person name="Walter F."/>
            <person name="Albersmeier A."/>
            <person name="Kalinowski J."/>
            <person name="Ruckert C."/>
        </authorList>
    </citation>
    <scope>NUCLEOTIDE SEQUENCE</scope>
    <source>
        <strain evidence="3">CGMCC 1.15958</strain>
    </source>
</reference>
<feature type="domain" description="Aldehyde oxidase/xanthine dehydrogenase a/b hammerhead" evidence="2">
    <location>
        <begin position="216"/>
        <end position="294"/>
    </location>
</feature>
<keyword evidence="4" id="KW-1185">Reference proteome</keyword>
<evidence type="ECO:0000256" key="1">
    <source>
        <dbReference type="SAM" id="Phobius"/>
    </source>
</evidence>
<evidence type="ECO:0000313" key="4">
    <source>
        <dbReference type="Proteomes" id="UP000609064"/>
    </source>
</evidence>
<organism evidence="3 4">
    <name type="scientific">Emticicia aquatilis</name>
    <dbReference type="NCBI Taxonomy" id="1537369"/>
    <lineage>
        <taxon>Bacteria</taxon>
        <taxon>Pseudomonadati</taxon>
        <taxon>Bacteroidota</taxon>
        <taxon>Cytophagia</taxon>
        <taxon>Cytophagales</taxon>
        <taxon>Leadbetterellaceae</taxon>
        <taxon>Emticicia</taxon>
    </lineage>
</organism>